<dbReference type="Gene3D" id="1.20.5.190">
    <property type="match status" value="1"/>
</dbReference>
<dbReference type="KEGG" id="rarg:115742297"/>
<dbReference type="PANTHER" id="PTHR32295">
    <property type="entry name" value="IQ-DOMAIN 5-RELATED"/>
    <property type="match status" value="1"/>
</dbReference>
<dbReference type="PROSITE" id="PS50096">
    <property type="entry name" value="IQ"/>
    <property type="match status" value="2"/>
</dbReference>
<gene>
    <name evidence="7" type="primary">LOC115742297</name>
</gene>
<dbReference type="InterPro" id="IPR025064">
    <property type="entry name" value="DUF4005"/>
</dbReference>
<evidence type="ECO:0000256" key="3">
    <source>
        <dbReference type="ARBA" id="ARBA00024378"/>
    </source>
</evidence>
<evidence type="ECO:0000256" key="4">
    <source>
        <dbReference type="SAM" id="MobiDB-lite"/>
    </source>
</evidence>
<comment type="similarity">
    <text evidence="2">Belongs to the IQD family.</text>
</comment>
<accession>A0A8B8PE82</accession>
<dbReference type="PANTHER" id="PTHR32295:SF6">
    <property type="entry name" value="PROTEIN IQ-DOMAIN 18"/>
    <property type="match status" value="1"/>
</dbReference>
<dbReference type="GO" id="GO:0005516">
    <property type="term" value="F:calmodulin binding"/>
    <property type="evidence" value="ECO:0007669"/>
    <property type="project" value="UniProtKB-KW"/>
</dbReference>
<dbReference type="AlphaFoldDB" id="A0A8B8PE82"/>
<evidence type="ECO:0000256" key="1">
    <source>
        <dbReference type="ARBA" id="ARBA00022860"/>
    </source>
</evidence>
<keyword evidence="1" id="KW-0112">Calmodulin-binding</keyword>
<organism evidence="6 7">
    <name type="scientific">Rhodamnia argentea</name>
    <dbReference type="NCBI Taxonomy" id="178133"/>
    <lineage>
        <taxon>Eukaryota</taxon>
        <taxon>Viridiplantae</taxon>
        <taxon>Streptophyta</taxon>
        <taxon>Embryophyta</taxon>
        <taxon>Tracheophyta</taxon>
        <taxon>Spermatophyta</taxon>
        <taxon>Magnoliopsida</taxon>
        <taxon>eudicotyledons</taxon>
        <taxon>Gunneridae</taxon>
        <taxon>Pentapetalae</taxon>
        <taxon>rosids</taxon>
        <taxon>malvids</taxon>
        <taxon>Myrtales</taxon>
        <taxon>Myrtaceae</taxon>
        <taxon>Myrtoideae</taxon>
        <taxon>Myrteae</taxon>
        <taxon>Australasian group</taxon>
        <taxon>Rhodamnia</taxon>
    </lineage>
</organism>
<name>A0A8B8PE82_9MYRT</name>
<feature type="domain" description="DUF4005" evidence="5">
    <location>
        <begin position="340"/>
        <end position="425"/>
    </location>
</feature>
<feature type="compositionally biased region" description="Polar residues" evidence="4">
    <location>
        <begin position="282"/>
        <end position="293"/>
    </location>
</feature>
<feature type="region of interest" description="Disordered" evidence="4">
    <location>
        <begin position="274"/>
        <end position="300"/>
    </location>
</feature>
<feature type="region of interest" description="Disordered" evidence="4">
    <location>
        <begin position="350"/>
        <end position="469"/>
    </location>
</feature>
<dbReference type="CDD" id="cd23767">
    <property type="entry name" value="IQCD"/>
    <property type="match status" value="1"/>
</dbReference>
<protein>
    <submittedName>
        <fullName evidence="7">Protein IQ-DOMAIN 18-like isoform X1</fullName>
    </submittedName>
</protein>
<dbReference type="GeneID" id="115742297"/>
<dbReference type="OrthoDB" id="776767at2759"/>
<feature type="compositionally biased region" description="Polar residues" evidence="4">
    <location>
        <begin position="352"/>
        <end position="371"/>
    </location>
</feature>
<feature type="compositionally biased region" description="Basic and acidic residues" evidence="4">
    <location>
        <begin position="448"/>
        <end position="469"/>
    </location>
</feature>
<dbReference type="SMART" id="SM00015">
    <property type="entry name" value="IQ"/>
    <property type="match status" value="1"/>
</dbReference>
<evidence type="ECO:0000259" key="5">
    <source>
        <dbReference type="Pfam" id="PF13178"/>
    </source>
</evidence>
<dbReference type="Proteomes" id="UP000827889">
    <property type="component" value="Chromosome 10"/>
</dbReference>
<dbReference type="RefSeq" id="XP_030532363.1">
    <property type="nucleotide sequence ID" value="XM_030676503.2"/>
</dbReference>
<evidence type="ECO:0000313" key="6">
    <source>
        <dbReference type="Proteomes" id="UP000827889"/>
    </source>
</evidence>
<evidence type="ECO:0000313" key="7">
    <source>
        <dbReference type="RefSeq" id="XP_030532363.1"/>
    </source>
</evidence>
<sequence length="469" mass="52964">MGRSSGRSSWFSALKRICRRREEFQEEDEEDKGRAKRRWTFLRPATEEAAATRRCCRERTISTTAMRSVVEETHADGAQLEVAMATTAAAQAAVATAKVALEVLPLISRACADARIEHCAAIVIQTSFRGYLARKALRALRGLVKVQAIVRGRNVRKRAEMTLKCMQALVRVQAQVCEQRKRLSFSDAGNTKCRFPEFSSFWSSIDSIDIKLAPRDGRSVSWDRSNYRRPHELAENKSAPEKRKKVTWKCEKDLAFAFSQQKIWSDCSRDLLDSEEEPNLDTPRSSDQRMTGRNKSRTSCDHGEAIKIIKIDTCAHRPSSILYQSPIKSRHHTQVVQSSSPRLVRYHRNHQESPQAPAYNSSPEPRLSGSSAGPKPNYMAATASAKSRIRSQSAPRQRIPTPVREKPGSARKRLSFPVPDPLGKMDGEFHHCWKSPSNEGRALGSNHSRNDLGNHLRQELEDMTKKDKC</sequence>
<dbReference type="InterPro" id="IPR000048">
    <property type="entry name" value="IQ_motif_EF-hand-BS"/>
</dbReference>
<dbReference type="Pfam" id="PF00612">
    <property type="entry name" value="IQ"/>
    <property type="match status" value="1"/>
</dbReference>
<comment type="subunit">
    <text evidence="3">Binds to multiple calmodulin (CaM) in the presence of Ca(2+) and CaM-like proteins.</text>
</comment>
<evidence type="ECO:0000256" key="2">
    <source>
        <dbReference type="ARBA" id="ARBA00024341"/>
    </source>
</evidence>
<keyword evidence="6" id="KW-1185">Reference proteome</keyword>
<reference evidence="7" key="1">
    <citation type="submission" date="2025-08" db="UniProtKB">
        <authorList>
            <consortium name="RefSeq"/>
        </authorList>
    </citation>
    <scope>IDENTIFICATION</scope>
    <source>
        <tissue evidence="7">Leaf</tissue>
    </source>
</reference>
<proteinExistence type="inferred from homology"/>
<dbReference type="Pfam" id="PF13178">
    <property type="entry name" value="DUF4005"/>
    <property type="match status" value="1"/>
</dbReference>